<name>A0A1J5QYK0_9ZZZZ</name>
<reference evidence="1" key="1">
    <citation type="submission" date="2016-10" db="EMBL/GenBank/DDBJ databases">
        <title>Sequence of Gallionella enrichment culture.</title>
        <authorList>
            <person name="Poehlein A."/>
            <person name="Muehling M."/>
            <person name="Daniel R."/>
        </authorList>
    </citation>
    <scope>NUCLEOTIDE SEQUENCE</scope>
</reference>
<dbReference type="AlphaFoldDB" id="A0A1J5QYK0"/>
<evidence type="ECO:0000313" key="1">
    <source>
        <dbReference type="EMBL" id="OIQ88338.1"/>
    </source>
</evidence>
<sequence>MNPVLPTIVAICGDAGGANAVAPVIEMLRAEGQVSVTAFAYLQARTLWAERGLDFVEVSEKLNISGALSLLRQAGLVLTGTSVNRAELEKSFIEAARQSHIPSLAVLDFWANYALRFSDEDGGLNYLPDRIAVMDEQSRTEMISEGIDEGLIVITGHPALDTLEAYRNGFSFTRRATIREALGVGEEELLVLFASQPASFFENSTDVPPPWLDRDRILKALLTALEELQRQHRKGIVLAVRPHPRESSLFFDRIVSQSLRVVLQVGGDAREIAMSADLVVGMETMYLVEAAYLGRATLSIRLDLPLPDTFPPNRSGLTCPVYREDGIKPAVEKILFDPLQTSASTHPALHHDASRKVAQLAYQMMNLQIRKTEGA</sequence>
<evidence type="ECO:0008006" key="2">
    <source>
        <dbReference type="Google" id="ProtNLM"/>
    </source>
</evidence>
<protein>
    <recommendedName>
        <fullName evidence="2">Capsule polysaccharide biosynthesis protein</fullName>
    </recommendedName>
</protein>
<comment type="caution">
    <text evidence="1">The sequence shown here is derived from an EMBL/GenBank/DDBJ whole genome shotgun (WGS) entry which is preliminary data.</text>
</comment>
<accession>A0A1J5QYK0</accession>
<dbReference type="SUPFAM" id="SSF53756">
    <property type="entry name" value="UDP-Glycosyltransferase/glycogen phosphorylase"/>
    <property type="match status" value="1"/>
</dbReference>
<gene>
    <name evidence="1" type="ORF">GALL_297750</name>
</gene>
<proteinExistence type="predicted"/>
<dbReference type="EMBL" id="MLJW01000376">
    <property type="protein sequence ID" value="OIQ88338.1"/>
    <property type="molecule type" value="Genomic_DNA"/>
</dbReference>
<organism evidence="1">
    <name type="scientific">mine drainage metagenome</name>
    <dbReference type="NCBI Taxonomy" id="410659"/>
    <lineage>
        <taxon>unclassified sequences</taxon>
        <taxon>metagenomes</taxon>
        <taxon>ecological metagenomes</taxon>
    </lineage>
</organism>